<dbReference type="RefSeq" id="WP_065685471.1">
    <property type="nucleotide sequence ID" value="NZ_JACBIV010000052.1"/>
</dbReference>
<dbReference type="AlphaFoldDB" id="A0AAW3WXV0"/>
<protein>
    <recommendedName>
        <fullName evidence="3">SAM-dependent methyltransferase</fullName>
    </recommendedName>
</protein>
<evidence type="ECO:0000313" key="1">
    <source>
        <dbReference type="EMBL" id="MBC3215321.1"/>
    </source>
</evidence>
<proteinExistence type="predicted"/>
<organism evidence="1 2">
    <name type="scientific">Serratia fonticola</name>
    <dbReference type="NCBI Taxonomy" id="47917"/>
    <lineage>
        <taxon>Bacteria</taxon>
        <taxon>Pseudomonadati</taxon>
        <taxon>Pseudomonadota</taxon>
        <taxon>Gammaproteobacteria</taxon>
        <taxon>Enterobacterales</taxon>
        <taxon>Yersiniaceae</taxon>
        <taxon>Serratia</taxon>
    </lineage>
</organism>
<evidence type="ECO:0000313" key="2">
    <source>
        <dbReference type="Proteomes" id="UP000659084"/>
    </source>
</evidence>
<name>A0AAW3WXV0_SERFO</name>
<dbReference type="EMBL" id="JACNYO010000040">
    <property type="protein sequence ID" value="MBC3215321.1"/>
    <property type="molecule type" value="Genomic_DNA"/>
</dbReference>
<comment type="caution">
    <text evidence="1">The sequence shown here is derived from an EMBL/GenBank/DDBJ whole genome shotgun (WGS) entry which is preliminary data.</text>
</comment>
<sequence>MKLTYYIHGETSNLQAALQDVKYPLLVLDPFCGVGNSCKKNLEFLGVTSCLLQPSHLGAPGQRTQYGWDLLAELKQTQGEFPLSAQLVADALIPSDGDGEKLAHEITMHVLLFAIETTWFRDFAEMCNWLASCSIRNLIFFWHCAYQENSHLSYLVSQQVTEEAWLAAENVLKKRLHIFKNPGVAMLFTRSGFSLSSICANPRQAVFLAPGVNDTMNGEMMMLYQFLFRVLHDLAEYRGLSPHCLVPKINMADGSLHEFFPV</sequence>
<evidence type="ECO:0008006" key="3">
    <source>
        <dbReference type="Google" id="ProtNLM"/>
    </source>
</evidence>
<accession>A0AAW3WXV0</accession>
<dbReference type="Proteomes" id="UP000659084">
    <property type="component" value="Unassembled WGS sequence"/>
</dbReference>
<gene>
    <name evidence="1" type="ORF">H8J20_24625</name>
</gene>
<reference evidence="1" key="1">
    <citation type="submission" date="2020-08" db="EMBL/GenBank/DDBJ databases">
        <title>Food and environmental bacterial isolates.</title>
        <authorList>
            <person name="Richter L."/>
            <person name="Du Plessis E.M."/>
            <person name="Duvenage S."/>
            <person name="Allam M."/>
            <person name="Korsten L."/>
        </authorList>
    </citation>
    <scope>NUCLEOTIDE SEQUENCE</scope>
    <source>
        <strain evidence="1">UPMP2127</strain>
    </source>
</reference>